<accession>A0AAN8WQJ3</accession>
<sequence>MSLAELNNSEWRCGFLFMTILLQFLLVIYLSSQSTGNICDSCPKPAAPEPRWHLRSHPFLSQQCFVYSNLTARFNCPEHGSYQHYTSDRILSCATEFWKRIRDPAEIDPWEDPQQNNSDYVSVSKRPFVNWLIIGDSHYRYIFDVLVKRIAGPSLKYRIASFKENKWEASKMMIKDKLHNLHEAYHTVIRLDKPLKVTFRWDPYLQVLPKLIQEDWKVGNATTPDFVFFGTAFHFMRDARNIYLEKGQLESTVNYTKHMEDLHPILKNFSATTKTIYKLTDHIRGNYQVYSDSNVDYFNYVAKNIFEDTDIIVMDSTGPLSNMYFDECLRASKNTVHGEWKCEDVMHI</sequence>
<dbReference type="EMBL" id="JAXCGZ010015420">
    <property type="protein sequence ID" value="KAK7070332.1"/>
    <property type="molecule type" value="Genomic_DNA"/>
</dbReference>
<feature type="transmembrane region" description="Helical" evidence="1">
    <location>
        <begin position="12"/>
        <end position="32"/>
    </location>
</feature>
<evidence type="ECO:0000313" key="2">
    <source>
        <dbReference type="EMBL" id="KAK7070332.1"/>
    </source>
</evidence>
<keyword evidence="1" id="KW-0472">Membrane</keyword>
<evidence type="ECO:0000256" key="1">
    <source>
        <dbReference type="SAM" id="Phobius"/>
    </source>
</evidence>
<keyword evidence="1" id="KW-0812">Transmembrane</keyword>
<feature type="non-terminal residue" evidence="2">
    <location>
        <position position="348"/>
    </location>
</feature>
<organism evidence="2 3">
    <name type="scientific">Halocaridina rubra</name>
    <name type="common">Hawaiian red shrimp</name>
    <dbReference type="NCBI Taxonomy" id="373956"/>
    <lineage>
        <taxon>Eukaryota</taxon>
        <taxon>Metazoa</taxon>
        <taxon>Ecdysozoa</taxon>
        <taxon>Arthropoda</taxon>
        <taxon>Crustacea</taxon>
        <taxon>Multicrustacea</taxon>
        <taxon>Malacostraca</taxon>
        <taxon>Eumalacostraca</taxon>
        <taxon>Eucarida</taxon>
        <taxon>Decapoda</taxon>
        <taxon>Pleocyemata</taxon>
        <taxon>Caridea</taxon>
        <taxon>Atyoidea</taxon>
        <taxon>Atyidae</taxon>
        <taxon>Halocaridina</taxon>
    </lineage>
</organism>
<gene>
    <name evidence="2" type="ORF">SK128_027477</name>
</gene>
<dbReference type="AlphaFoldDB" id="A0AAN8WQJ3"/>
<evidence type="ECO:0000313" key="3">
    <source>
        <dbReference type="Proteomes" id="UP001381693"/>
    </source>
</evidence>
<reference evidence="2 3" key="1">
    <citation type="submission" date="2023-11" db="EMBL/GenBank/DDBJ databases">
        <title>Halocaridina rubra genome assembly.</title>
        <authorList>
            <person name="Smith C."/>
        </authorList>
    </citation>
    <scope>NUCLEOTIDE SEQUENCE [LARGE SCALE GENOMIC DNA]</scope>
    <source>
        <strain evidence="2">EP-1</strain>
        <tissue evidence="2">Whole</tissue>
    </source>
</reference>
<name>A0AAN8WQJ3_HALRR</name>
<protein>
    <submittedName>
        <fullName evidence="2">Uncharacterized protein</fullName>
    </submittedName>
</protein>
<proteinExistence type="predicted"/>
<keyword evidence="3" id="KW-1185">Reference proteome</keyword>
<dbReference type="Proteomes" id="UP001381693">
    <property type="component" value="Unassembled WGS sequence"/>
</dbReference>
<comment type="caution">
    <text evidence="2">The sequence shown here is derived from an EMBL/GenBank/DDBJ whole genome shotgun (WGS) entry which is preliminary data.</text>
</comment>
<keyword evidence="1" id="KW-1133">Transmembrane helix</keyword>